<dbReference type="NCBIfam" id="NF008630">
    <property type="entry name" value="PRK11618.1"/>
    <property type="match status" value="1"/>
</dbReference>
<feature type="transmembrane region" description="Helical" evidence="6">
    <location>
        <begin position="96"/>
        <end position="119"/>
    </location>
</feature>
<sequence>MKQKSSLKDRLVGSRYFSFGITLSLFVLLYVVGMMNYRGFMKPQVFCNLLIDNAALIIATIGITFVLLIGGIDISIGSVVALTCMSSAQMLQNTGLPAPAVILIVLAMGAVFGLVQGWLITEFNMQPFIVTLAGQFFARGMTAIISRETIVIDNPVYTSLASARIYVLPGGFISVGVVIALVTLVAATLVLKFTRFGRNIYALGGNEMSAQLMGLPTKRTKILAYVVCGFCSALAGVVYSLIMLSGYPLHAVSMEMDAIASSVIGGTLMSGGVAFLPGTLLGVLIQGVIQTFITFQGTLSAWWTRIIIALLLCLFIVIQAVVSRSRQRLNSEH</sequence>
<keyword evidence="5 6" id="KW-0472">Membrane</keyword>
<accession>A0A4D7AJI5</accession>
<feature type="transmembrane region" description="Helical" evidence="6">
    <location>
        <begin position="263"/>
        <end position="289"/>
    </location>
</feature>
<dbReference type="EMBL" id="CP034413">
    <property type="protein sequence ID" value="QCI59754.1"/>
    <property type="molecule type" value="Genomic_DNA"/>
</dbReference>
<feature type="transmembrane region" description="Helical" evidence="6">
    <location>
        <begin position="301"/>
        <end position="322"/>
    </location>
</feature>
<dbReference type="KEGG" id="obj:EIO64_11430"/>
<keyword evidence="8" id="KW-1185">Reference proteome</keyword>
<keyword evidence="2" id="KW-1003">Cell membrane</keyword>
<evidence type="ECO:0000313" key="7">
    <source>
        <dbReference type="EMBL" id="QCI59754.1"/>
    </source>
</evidence>
<evidence type="ECO:0000256" key="5">
    <source>
        <dbReference type="ARBA" id="ARBA00023136"/>
    </source>
</evidence>
<organism evidence="7 8">
    <name type="scientific">Dysosmobacter welbionis</name>
    <dbReference type="NCBI Taxonomy" id="2093857"/>
    <lineage>
        <taxon>Bacteria</taxon>
        <taxon>Bacillati</taxon>
        <taxon>Bacillota</taxon>
        <taxon>Clostridia</taxon>
        <taxon>Eubacteriales</taxon>
        <taxon>Oscillospiraceae</taxon>
        <taxon>Dysosmobacter</taxon>
    </lineage>
</organism>
<dbReference type="GO" id="GO:0022857">
    <property type="term" value="F:transmembrane transporter activity"/>
    <property type="evidence" value="ECO:0007669"/>
    <property type="project" value="InterPro"/>
</dbReference>
<dbReference type="InterPro" id="IPR001851">
    <property type="entry name" value="ABC_transp_permease"/>
</dbReference>
<protein>
    <submittedName>
        <fullName evidence="7">Sugar ABC transporter permease YjfF</fullName>
    </submittedName>
</protein>
<evidence type="ECO:0000256" key="4">
    <source>
        <dbReference type="ARBA" id="ARBA00022989"/>
    </source>
</evidence>
<dbReference type="PANTHER" id="PTHR32196:SF63">
    <property type="entry name" value="INNER MEMBRANE ABC TRANSPORTER PERMEASE PROTEIN YJFF"/>
    <property type="match status" value="1"/>
</dbReference>
<feature type="transmembrane region" description="Helical" evidence="6">
    <location>
        <begin position="222"/>
        <end position="242"/>
    </location>
</feature>
<gene>
    <name evidence="7" type="primary">yjfF</name>
    <name evidence="7" type="ORF">EIO64_11430</name>
</gene>
<feature type="transmembrane region" description="Helical" evidence="6">
    <location>
        <begin position="166"/>
        <end position="191"/>
    </location>
</feature>
<feature type="transmembrane region" description="Helical" evidence="6">
    <location>
        <begin position="12"/>
        <end position="35"/>
    </location>
</feature>
<proteinExistence type="predicted"/>
<dbReference type="CDD" id="cd06579">
    <property type="entry name" value="TM_PBP1_transp_AraH_like"/>
    <property type="match status" value="1"/>
</dbReference>
<dbReference type="Pfam" id="PF02653">
    <property type="entry name" value="BPD_transp_2"/>
    <property type="match status" value="1"/>
</dbReference>
<dbReference type="AlphaFoldDB" id="A0A4D7AJI5"/>
<evidence type="ECO:0000256" key="6">
    <source>
        <dbReference type="SAM" id="Phobius"/>
    </source>
</evidence>
<comment type="subcellular location">
    <subcellularLocation>
        <location evidence="1">Cell membrane</location>
        <topology evidence="1">Multi-pass membrane protein</topology>
    </subcellularLocation>
</comment>
<dbReference type="Proteomes" id="UP000298642">
    <property type="component" value="Chromosome"/>
</dbReference>
<reference evidence="8" key="1">
    <citation type="submission" date="2018-12" db="EMBL/GenBank/DDBJ databases">
        <title>Dusodibacter welbiota gen. nov., sp. nov., isolated from human faeces and emended description of the Oscillibacter genus.</title>
        <authorList>
            <person name="Le Roy T."/>
            <person name="Van der Smissen P."/>
            <person name="Delzenne N."/>
            <person name="Muccioli G."/>
            <person name="Collet J.F."/>
            <person name="Cani P.D."/>
        </authorList>
    </citation>
    <scope>NUCLEOTIDE SEQUENCE [LARGE SCALE GENOMIC DNA]</scope>
    <source>
        <strain evidence="8">J115</strain>
    </source>
</reference>
<evidence type="ECO:0000256" key="2">
    <source>
        <dbReference type="ARBA" id="ARBA00022475"/>
    </source>
</evidence>
<keyword evidence="4 6" id="KW-1133">Transmembrane helix</keyword>
<dbReference type="GeneID" id="89520381"/>
<name>A0A4D7AJI5_9FIRM</name>
<evidence type="ECO:0000256" key="3">
    <source>
        <dbReference type="ARBA" id="ARBA00022692"/>
    </source>
</evidence>
<feature type="transmembrane region" description="Helical" evidence="6">
    <location>
        <begin position="55"/>
        <end position="84"/>
    </location>
</feature>
<dbReference type="RefSeq" id="WP_021748032.1">
    <property type="nucleotide sequence ID" value="NZ_CP034413.3"/>
</dbReference>
<dbReference type="GO" id="GO:0005886">
    <property type="term" value="C:plasma membrane"/>
    <property type="evidence" value="ECO:0007669"/>
    <property type="project" value="UniProtKB-SubCell"/>
</dbReference>
<dbReference type="PANTHER" id="PTHR32196">
    <property type="entry name" value="ABC TRANSPORTER PERMEASE PROTEIN YPHD-RELATED-RELATED"/>
    <property type="match status" value="1"/>
</dbReference>
<evidence type="ECO:0000256" key="1">
    <source>
        <dbReference type="ARBA" id="ARBA00004651"/>
    </source>
</evidence>
<evidence type="ECO:0000313" key="8">
    <source>
        <dbReference type="Proteomes" id="UP000298642"/>
    </source>
</evidence>
<keyword evidence="3 6" id="KW-0812">Transmembrane</keyword>